<comment type="caution">
    <text evidence="8">The sequence shown here is derived from an EMBL/GenBank/DDBJ whole genome shotgun (WGS) entry which is preliminary data.</text>
</comment>
<keyword evidence="9" id="KW-1185">Reference proteome</keyword>
<dbReference type="PANTHER" id="PTHR43817:SF1">
    <property type="entry name" value="HYDROLASE, FAMILY 43, PUTATIVE (AFU_ORTHOLOGUE AFUA_3G01660)-RELATED"/>
    <property type="match status" value="1"/>
</dbReference>
<dbReference type="Gene3D" id="2.115.10.20">
    <property type="entry name" value="Glycosyl hydrolase domain, family 43"/>
    <property type="match status" value="1"/>
</dbReference>
<dbReference type="GO" id="GO:0016787">
    <property type="term" value="F:hydrolase activity"/>
    <property type="evidence" value="ECO:0007669"/>
    <property type="project" value="UniProtKB-KW"/>
</dbReference>
<dbReference type="EMBL" id="JAGTJR010000001">
    <property type="protein sequence ID" value="KAH7064740.1"/>
    <property type="molecule type" value="Genomic_DNA"/>
</dbReference>
<keyword evidence="2 7" id="KW-0732">Signal</keyword>
<dbReference type="Pfam" id="PF04616">
    <property type="entry name" value="Glyco_hydro_43"/>
    <property type="match status" value="1"/>
</dbReference>
<feature type="region of interest" description="Disordered" evidence="6">
    <location>
        <begin position="1"/>
        <end position="20"/>
    </location>
</feature>
<evidence type="ECO:0000256" key="6">
    <source>
        <dbReference type="SAM" id="MobiDB-lite"/>
    </source>
</evidence>
<sequence>MAAPHASPSPPSPPPAPGNSPYRRVAMPALLFLLPLLASYAAAQYKGTFDGSAALLRSRQSANTSGATFTNPILDDVGADPWVFRHNDYYYLMYTNSVNITLLRTTILTDWNTAESRLLFQPPAGTNYSTNLWAPELHQLDGNWYVIFTADPNNDSPPPEVDMYCDFNCPAFFHRMYVLEGLGDDPWEASFTFKAELNTFDQFAIDGTYFQHSTGLYHVYSCWIRQYDAWPANLCITAMSNPWTVSSNISERQVISMPTNPWEKTPYGRPFNDRLSSNEGPQQLTNPTTNQTFLIYSAARSDNRNYCLGQLELVGDDPMNPQDWRKNNDGCVFYQDARNQAYGVGHASFTKSPDGTEDWIVYHGMRNPITGWAARTIRAQKFEWNGDGSPAFPRPGYGPYPVPAGQQS</sequence>
<feature type="compositionally biased region" description="Pro residues" evidence="6">
    <location>
        <begin position="392"/>
        <end position="402"/>
    </location>
</feature>
<feature type="compositionally biased region" description="Pro residues" evidence="6">
    <location>
        <begin position="7"/>
        <end position="18"/>
    </location>
</feature>
<evidence type="ECO:0000256" key="1">
    <source>
        <dbReference type="ARBA" id="ARBA00009865"/>
    </source>
</evidence>
<evidence type="ECO:0000256" key="3">
    <source>
        <dbReference type="ARBA" id="ARBA00022801"/>
    </source>
</evidence>
<dbReference type="Proteomes" id="UP000774617">
    <property type="component" value="Unassembled WGS sequence"/>
</dbReference>
<dbReference type="SUPFAM" id="SSF75005">
    <property type="entry name" value="Arabinanase/levansucrase/invertase"/>
    <property type="match status" value="1"/>
</dbReference>
<feature type="chain" id="PRO_5045088957" evidence="7">
    <location>
        <begin position="44"/>
        <end position="408"/>
    </location>
</feature>
<proteinExistence type="inferred from homology"/>
<keyword evidence="4 5" id="KW-0326">Glycosidase</keyword>
<dbReference type="CDD" id="cd18820">
    <property type="entry name" value="GH43_LbAraf43-like"/>
    <property type="match status" value="1"/>
</dbReference>
<dbReference type="InterPro" id="IPR006710">
    <property type="entry name" value="Glyco_hydro_43"/>
</dbReference>
<gene>
    <name evidence="8" type="ORF">B0J12DRAFT_637776</name>
</gene>
<comment type="similarity">
    <text evidence="1 5">Belongs to the glycosyl hydrolase 43 family.</text>
</comment>
<evidence type="ECO:0000256" key="7">
    <source>
        <dbReference type="SAM" id="SignalP"/>
    </source>
</evidence>
<accession>A0ABQ8GU21</accession>
<keyword evidence="3 5" id="KW-0378">Hydrolase</keyword>
<dbReference type="PANTHER" id="PTHR43817">
    <property type="entry name" value="GLYCOSYL HYDROLASE"/>
    <property type="match status" value="1"/>
</dbReference>
<organism evidence="8 9">
    <name type="scientific">Macrophomina phaseolina</name>
    <dbReference type="NCBI Taxonomy" id="35725"/>
    <lineage>
        <taxon>Eukaryota</taxon>
        <taxon>Fungi</taxon>
        <taxon>Dikarya</taxon>
        <taxon>Ascomycota</taxon>
        <taxon>Pezizomycotina</taxon>
        <taxon>Dothideomycetes</taxon>
        <taxon>Dothideomycetes incertae sedis</taxon>
        <taxon>Botryosphaeriales</taxon>
        <taxon>Botryosphaeriaceae</taxon>
        <taxon>Macrophomina</taxon>
    </lineage>
</organism>
<evidence type="ECO:0000256" key="4">
    <source>
        <dbReference type="ARBA" id="ARBA00023295"/>
    </source>
</evidence>
<feature type="signal peptide" evidence="7">
    <location>
        <begin position="1"/>
        <end position="43"/>
    </location>
</feature>
<feature type="region of interest" description="Disordered" evidence="6">
    <location>
        <begin position="388"/>
        <end position="408"/>
    </location>
</feature>
<protein>
    <submittedName>
        <fullName evidence="8">Glycosyl hydrolase</fullName>
    </submittedName>
</protein>
<evidence type="ECO:0000313" key="8">
    <source>
        <dbReference type="EMBL" id="KAH7064740.1"/>
    </source>
</evidence>
<evidence type="ECO:0000256" key="5">
    <source>
        <dbReference type="RuleBase" id="RU361187"/>
    </source>
</evidence>
<reference evidence="8 9" key="1">
    <citation type="journal article" date="2021" name="Nat. Commun.">
        <title>Genetic determinants of endophytism in the Arabidopsis root mycobiome.</title>
        <authorList>
            <person name="Mesny F."/>
            <person name="Miyauchi S."/>
            <person name="Thiergart T."/>
            <person name="Pickel B."/>
            <person name="Atanasova L."/>
            <person name="Karlsson M."/>
            <person name="Huettel B."/>
            <person name="Barry K.W."/>
            <person name="Haridas S."/>
            <person name="Chen C."/>
            <person name="Bauer D."/>
            <person name="Andreopoulos W."/>
            <person name="Pangilinan J."/>
            <person name="LaButti K."/>
            <person name="Riley R."/>
            <person name="Lipzen A."/>
            <person name="Clum A."/>
            <person name="Drula E."/>
            <person name="Henrissat B."/>
            <person name="Kohler A."/>
            <person name="Grigoriev I.V."/>
            <person name="Martin F.M."/>
            <person name="Hacquard S."/>
        </authorList>
    </citation>
    <scope>NUCLEOTIDE SEQUENCE [LARGE SCALE GENOMIC DNA]</scope>
    <source>
        <strain evidence="8 9">MPI-SDFR-AT-0080</strain>
    </source>
</reference>
<evidence type="ECO:0000313" key="9">
    <source>
        <dbReference type="Proteomes" id="UP000774617"/>
    </source>
</evidence>
<name>A0ABQ8GU21_9PEZI</name>
<dbReference type="InterPro" id="IPR023296">
    <property type="entry name" value="Glyco_hydro_beta-prop_sf"/>
</dbReference>
<evidence type="ECO:0000256" key="2">
    <source>
        <dbReference type="ARBA" id="ARBA00022729"/>
    </source>
</evidence>